<evidence type="ECO:0000313" key="3">
    <source>
        <dbReference type="Proteomes" id="UP000078561"/>
    </source>
</evidence>
<accession>A0A168MS59</accession>
<organism evidence="2">
    <name type="scientific">Absidia glauca</name>
    <name type="common">Pin mould</name>
    <dbReference type="NCBI Taxonomy" id="4829"/>
    <lineage>
        <taxon>Eukaryota</taxon>
        <taxon>Fungi</taxon>
        <taxon>Fungi incertae sedis</taxon>
        <taxon>Mucoromycota</taxon>
        <taxon>Mucoromycotina</taxon>
        <taxon>Mucoromycetes</taxon>
        <taxon>Mucorales</taxon>
        <taxon>Cunninghamellaceae</taxon>
        <taxon>Absidia</taxon>
    </lineage>
</organism>
<dbReference type="EMBL" id="LT552482">
    <property type="protein sequence ID" value="SAL99091.1"/>
    <property type="molecule type" value="Genomic_DNA"/>
</dbReference>
<dbReference type="Proteomes" id="UP000078561">
    <property type="component" value="Unassembled WGS sequence"/>
</dbReference>
<proteinExistence type="predicted"/>
<feature type="region of interest" description="Disordered" evidence="1">
    <location>
        <begin position="32"/>
        <end position="62"/>
    </location>
</feature>
<protein>
    <submittedName>
        <fullName evidence="2">Uncharacterized protein</fullName>
    </submittedName>
</protein>
<dbReference type="InParanoid" id="A0A168MS59"/>
<reference evidence="2" key="1">
    <citation type="submission" date="2016-04" db="EMBL/GenBank/DDBJ databases">
        <authorList>
            <person name="Evans L.H."/>
            <person name="Alamgir A."/>
            <person name="Owens N."/>
            <person name="Weber N.D."/>
            <person name="Virtaneva K."/>
            <person name="Barbian K."/>
            <person name="Babar A."/>
            <person name="Rosenke K."/>
        </authorList>
    </citation>
    <scope>NUCLEOTIDE SEQUENCE [LARGE SCALE GENOMIC DNA]</scope>
    <source>
        <strain evidence="2">CBS 101.48</strain>
    </source>
</reference>
<sequence>MDSKWGLPRNILFSSQKNATKMEKIKAIKEWERAGPEKMGKSKARKDEEEKGQEELRREEEAKEKNSQMLFFYRLSALYKTQWE</sequence>
<gene>
    <name evidence="2" type="primary">ABSGL_04672.1 scaffold 5764</name>
</gene>
<name>A0A168MS59_ABSGL</name>
<evidence type="ECO:0000256" key="1">
    <source>
        <dbReference type="SAM" id="MobiDB-lite"/>
    </source>
</evidence>
<dbReference type="AlphaFoldDB" id="A0A168MS59"/>
<evidence type="ECO:0000313" key="2">
    <source>
        <dbReference type="EMBL" id="SAL99091.1"/>
    </source>
</evidence>
<keyword evidence="3" id="KW-1185">Reference proteome</keyword>